<dbReference type="Gene3D" id="3.40.50.1240">
    <property type="entry name" value="Phosphoglycerate mutase-like"/>
    <property type="match status" value="1"/>
</dbReference>
<evidence type="ECO:0000259" key="3">
    <source>
        <dbReference type="PROSITE" id="PS51462"/>
    </source>
</evidence>
<dbReference type="Proteomes" id="UP000553209">
    <property type="component" value="Unassembled WGS sequence"/>
</dbReference>
<dbReference type="Pfam" id="PF00293">
    <property type="entry name" value="NUDIX"/>
    <property type="match status" value="1"/>
</dbReference>
<dbReference type="EMBL" id="JAAXPG010000009">
    <property type="protein sequence ID" value="NKY98381.1"/>
    <property type="molecule type" value="Genomic_DNA"/>
</dbReference>
<feature type="domain" description="Nudix hydrolase" evidence="3">
    <location>
        <begin position="33"/>
        <end position="163"/>
    </location>
</feature>
<dbReference type="CDD" id="cd03673">
    <property type="entry name" value="NUDIX_Ap6A_hydrolase"/>
    <property type="match status" value="1"/>
</dbReference>
<dbReference type="GO" id="GO:0004081">
    <property type="term" value="F:bis(5'-nucleosyl)-tetraphosphatase (asymmetrical) activity"/>
    <property type="evidence" value="ECO:0007669"/>
    <property type="project" value="TreeGrafter"/>
</dbReference>
<dbReference type="PROSITE" id="PS51462">
    <property type="entry name" value="NUDIX"/>
    <property type="match status" value="1"/>
</dbReference>
<feature type="compositionally biased region" description="Gly residues" evidence="2">
    <location>
        <begin position="1"/>
        <end position="20"/>
    </location>
</feature>
<gene>
    <name evidence="4" type="ORF">HGB44_12055</name>
</gene>
<sequence>MSAGPNGGDVEGSVEGGSGSGPLRETAVGGYLEPIRAAGALLWREGPGGTEIVLVRRPDRGDWSLPKGKLKSREHPVTGAVREVVEETGLVPVLGRRLPPQRYLKDGWPKQVEWWAATTADPAAGIDYPPNAEVDLVEWVPVDRARERLTYDHDVRVVDNFLAGPATTFPVILLRHLSAGDKGAWTDDDILRPLDGTGRADALALPRVLSAYGRPRVVTSAAARCTESLLPYTVEYDVPTRTERAFTVHTPSDGPSGGSPYGVEEAREAFARVLAEGRPTVVCTHGELVPQLMAEALTRLDAPFSQQLGLRKGSFWVVHVTAEGGGLAAVERHAVRA</sequence>
<comment type="caution">
    <text evidence="4">The sequence shown here is derived from an EMBL/GenBank/DDBJ whole genome shotgun (WGS) entry which is preliminary data.</text>
</comment>
<evidence type="ECO:0000256" key="2">
    <source>
        <dbReference type="SAM" id="MobiDB-lite"/>
    </source>
</evidence>
<dbReference type="InterPro" id="IPR000086">
    <property type="entry name" value="NUDIX_hydrolase_dom"/>
</dbReference>
<keyword evidence="5" id="KW-1185">Reference proteome</keyword>
<reference evidence="4 5" key="1">
    <citation type="submission" date="2020-04" db="EMBL/GenBank/DDBJ databases">
        <title>MicrobeNet Type strains.</title>
        <authorList>
            <person name="Nicholson A.C."/>
        </authorList>
    </citation>
    <scope>NUCLEOTIDE SEQUENCE [LARGE SCALE GENOMIC DNA]</scope>
    <source>
        <strain evidence="4 5">ATCC 23612</strain>
    </source>
</reference>
<dbReference type="GO" id="GO:0006754">
    <property type="term" value="P:ATP biosynthetic process"/>
    <property type="evidence" value="ECO:0007669"/>
    <property type="project" value="TreeGrafter"/>
</dbReference>
<dbReference type="SUPFAM" id="SSF53254">
    <property type="entry name" value="Phosphoglycerate mutase-like"/>
    <property type="match status" value="1"/>
</dbReference>
<dbReference type="PROSITE" id="PS00893">
    <property type="entry name" value="NUDIX_BOX"/>
    <property type="match status" value="1"/>
</dbReference>
<dbReference type="InterPro" id="IPR051325">
    <property type="entry name" value="Nudix_hydrolase_domain"/>
</dbReference>
<dbReference type="AlphaFoldDB" id="A0A7X6RQN7"/>
<proteinExistence type="predicted"/>
<organism evidence="4 5">
    <name type="scientific">Nocardiopsis alborubida</name>
    <dbReference type="NCBI Taxonomy" id="146802"/>
    <lineage>
        <taxon>Bacteria</taxon>
        <taxon>Bacillati</taxon>
        <taxon>Actinomycetota</taxon>
        <taxon>Actinomycetes</taxon>
        <taxon>Streptosporangiales</taxon>
        <taxon>Nocardiopsidaceae</taxon>
        <taxon>Nocardiopsis</taxon>
    </lineage>
</organism>
<name>A0A7X6RQN7_9ACTN</name>
<dbReference type="PANTHER" id="PTHR21340">
    <property type="entry name" value="DIADENOSINE 5,5-P1,P4-TETRAPHOSPHATE PYROPHOSPHOHYDROLASE MUTT"/>
    <property type="match status" value="1"/>
</dbReference>
<dbReference type="InterPro" id="IPR020084">
    <property type="entry name" value="NUDIX_hydrolase_CS"/>
</dbReference>
<dbReference type="RefSeq" id="WP_061081885.1">
    <property type="nucleotide sequence ID" value="NZ_JAAXPG010000009.1"/>
</dbReference>
<evidence type="ECO:0000313" key="5">
    <source>
        <dbReference type="Proteomes" id="UP000553209"/>
    </source>
</evidence>
<dbReference type="InterPro" id="IPR029033">
    <property type="entry name" value="His_PPase_superfam"/>
</dbReference>
<evidence type="ECO:0000256" key="1">
    <source>
        <dbReference type="ARBA" id="ARBA00022801"/>
    </source>
</evidence>
<feature type="region of interest" description="Disordered" evidence="2">
    <location>
        <begin position="1"/>
        <end position="25"/>
    </location>
</feature>
<dbReference type="GO" id="GO:0006167">
    <property type="term" value="P:AMP biosynthetic process"/>
    <property type="evidence" value="ECO:0007669"/>
    <property type="project" value="TreeGrafter"/>
</dbReference>
<evidence type="ECO:0000313" key="4">
    <source>
        <dbReference type="EMBL" id="NKY98381.1"/>
    </source>
</evidence>
<dbReference type="Gene3D" id="3.90.79.10">
    <property type="entry name" value="Nucleoside Triphosphate Pyrophosphohydrolase"/>
    <property type="match status" value="1"/>
</dbReference>
<protein>
    <submittedName>
        <fullName evidence="4">NUDIX hydrolase</fullName>
    </submittedName>
</protein>
<dbReference type="InterPro" id="IPR015797">
    <property type="entry name" value="NUDIX_hydrolase-like_dom_sf"/>
</dbReference>
<keyword evidence="1 4" id="KW-0378">Hydrolase</keyword>
<dbReference type="SUPFAM" id="SSF55811">
    <property type="entry name" value="Nudix"/>
    <property type="match status" value="1"/>
</dbReference>
<accession>A0A7X6RQN7</accession>
<dbReference type="PANTHER" id="PTHR21340:SF0">
    <property type="entry name" value="BIS(5'-NUCLEOSYL)-TETRAPHOSPHATASE [ASYMMETRICAL]"/>
    <property type="match status" value="1"/>
</dbReference>